<keyword evidence="2 4" id="KW-0378">Hydrolase</keyword>
<evidence type="ECO:0000259" key="3">
    <source>
        <dbReference type="Pfam" id="PF07687"/>
    </source>
</evidence>
<dbReference type="SUPFAM" id="SSF53187">
    <property type="entry name" value="Zn-dependent exopeptidases"/>
    <property type="match status" value="1"/>
</dbReference>
<dbReference type="CDD" id="cd03884">
    <property type="entry name" value="M20_bAS"/>
    <property type="match status" value="1"/>
</dbReference>
<reference evidence="4 5" key="1">
    <citation type="submission" date="2023-04" db="EMBL/GenBank/DDBJ databases">
        <title>Marinobulbifer ophiurae gen. nov., sp. Nov., isolate from tissue of brittle star Ophioplocus japonicus.</title>
        <authorList>
            <person name="Kawano K."/>
            <person name="Sawayama S."/>
            <person name="Nakagawa S."/>
        </authorList>
    </citation>
    <scope>NUCLEOTIDE SEQUENCE [LARGE SCALE GENOMIC DNA]</scope>
    <source>
        <strain evidence="4 5">NKW57</strain>
    </source>
</reference>
<evidence type="ECO:0000313" key="5">
    <source>
        <dbReference type="Proteomes" id="UP001224392"/>
    </source>
</evidence>
<dbReference type="InterPro" id="IPR002933">
    <property type="entry name" value="Peptidase_M20"/>
</dbReference>
<evidence type="ECO:0000256" key="1">
    <source>
        <dbReference type="ARBA" id="ARBA00006153"/>
    </source>
</evidence>
<organism evidence="4 5">
    <name type="scientific">Biformimicrobium ophioploci</name>
    <dbReference type="NCBI Taxonomy" id="3036711"/>
    <lineage>
        <taxon>Bacteria</taxon>
        <taxon>Pseudomonadati</taxon>
        <taxon>Pseudomonadota</taxon>
        <taxon>Gammaproteobacteria</taxon>
        <taxon>Cellvibrionales</taxon>
        <taxon>Microbulbiferaceae</taxon>
        <taxon>Biformimicrobium</taxon>
    </lineage>
</organism>
<evidence type="ECO:0000313" key="4">
    <source>
        <dbReference type="EMBL" id="GMG86404.1"/>
    </source>
</evidence>
<sequence length="410" mass="44722">MSLIKINRERLWASLMEMAAIGATDKGGCNRQALTEEDKLGRELFIRWCEEAGCTIRVDQMGNIFARREGTEANAAAVITGSHLDTQPTGGKFDGVYGVLAGLEVIRSLNDHEVATHHPIEVVVWTNEEGARFSPAMIGSGVWCGEFSLDYGWSRADKAGKTIKQELENTGFLGEVPCEPANIKAAFELHIEQGPILEKTETTIGVVEGVQGMRWYDLTLIGQPVHAGPTPMEDRKDPFMALTEITAQLYQLAEQNAPRARVTFGDIRAEPGSRNTVPEKLVLAVDLRHPQQARLEEMDTAFRAIAASVGEKFGIATEIRDEWNSPAVQFSEQCIEAVQSAVDGLEYSNMRMFSGAGHDSVYVSRRVPTSMIFVPCEKGISHNEAENADQGDIGAGADVLLNAMIKAASA</sequence>
<dbReference type="NCBIfam" id="NF009527">
    <property type="entry name" value="PRK12891.1"/>
    <property type="match status" value="1"/>
</dbReference>
<dbReference type="NCBIfam" id="TIGR01879">
    <property type="entry name" value="hydantase"/>
    <property type="match status" value="1"/>
</dbReference>
<dbReference type="PANTHER" id="PTHR32494">
    <property type="entry name" value="ALLANTOATE DEIMINASE-RELATED"/>
    <property type="match status" value="1"/>
</dbReference>
<dbReference type="Gene3D" id="3.30.70.360">
    <property type="match status" value="1"/>
</dbReference>
<dbReference type="Proteomes" id="UP001224392">
    <property type="component" value="Unassembled WGS sequence"/>
</dbReference>
<comment type="caution">
    <text evidence="4">The sequence shown here is derived from an EMBL/GenBank/DDBJ whole genome shotgun (WGS) entry which is preliminary data.</text>
</comment>
<dbReference type="InterPro" id="IPR010158">
    <property type="entry name" value="Amidase_Cbmase"/>
</dbReference>
<dbReference type="InterPro" id="IPR036264">
    <property type="entry name" value="Bact_exopeptidase_dim_dom"/>
</dbReference>
<proteinExistence type="inferred from homology"/>
<accession>A0ABQ6LWF5</accession>
<comment type="similarity">
    <text evidence="1">Belongs to the peptidase M20 family.</text>
</comment>
<dbReference type="SUPFAM" id="SSF55031">
    <property type="entry name" value="Bacterial exopeptidase dimerisation domain"/>
    <property type="match status" value="1"/>
</dbReference>
<dbReference type="NCBIfam" id="NF006769">
    <property type="entry name" value="PRK09290.1-3"/>
    <property type="match status" value="1"/>
</dbReference>
<dbReference type="Pfam" id="PF07687">
    <property type="entry name" value="M20_dimer"/>
    <property type="match status" value="1"/>
</dbReference>
<keyword evidence="5" id="KW-1185">Reference proteome</keyword>
<evidence type="ECO:0000256" key="2">
    <source>
        <dbReference type="ARBA" id="ARBA00022801"/>
    </source>
</evidence>
<protein>
    <submittedName>
        <fullName evidence="4">Zn-dependent hydrolase</fullName>
    </submittedName>
</protein>
<gene>
    <name evidence="4" type="ORF">MNKW57_07250</name>
</gene>
<dbReference type="NCBIfam" id="NF006771">
    <property type="entry name" value="PRK09290.1-5"/>
    <property type="match status" value="1"/>
</dbReference>
<dbReference type="Pfam" id="PF01546">
    <property type="entry name" value="Peptidase_M20"/>
    <property type="match status" value="1"/>
</dbReference>
<feature type="domain" description="Peptidase M20 dimerisation" evidence="3">
    <location>
        <begin position="210"/>
        <end position="310"/>
    </location>
</feature>
<dbReference type="PANTHER" id="PTHR32494:SF5">
    <property type="entry name" value="ALLANTOATE AMIDOHYDROLASE"/>
    <property type="match status" value="1"/>
</dbReference>
<dbReference type="Gene3D" id="3.40.630.10">
    <property type="entry name" value="Zn peptidases"/>
    <property type="match status" value="1"/>
</dbReference>
<dbReference type="PIRSF" id="PIRSF001235">
    <property type="entry name" value="Amidase_carbamoylase"/>
    <property type="match status" value="1"/>
</dbReference>
<name>A0ABQ6LWF5_9GAMM</name>
<dbReference type="GO" id="GO:0016787">
    <property type="term" value="F:hydrolase activity"/>
    <property type="evidence" value="ECO:0007669"/>
    <property type="project" value="UniProtKB-KW"/>
</dbReference>
<dbReference type="EMBL" id="BSYJ01000002">
    <property type="protein sequence ID" value="GMG86404.1"/>
    <property type="molecule type" value="Genomic_DNA"/>
</dbReference>
<dbReference type="InterPro" id="IPR011650">
    <property type="entry name" value="Peptidase_M20_dimer"/>
</dbReference>
<dbReference type="RefSeq" id="WP_285762925.1">
    <property type="nucleotide sequence ID" value="NZ_BSYJ01000002.1"/>
</dbReference>